<name>A0AAD5MCG2_PARTN</name>
<reference evidence="1" key="1">
    <citation type="submission" date="2021-06" db="EMBL/GenBank/DDBJ databases">
        <title>Parelaphostrongylus tenuis whole genome reference sequence.</title>
        <authorList>
            <person name="Garwood T.J."/>
            <person name="Larsen P.A."/>
            <person name="Fountain-Jones N.M."/>
            <person name="Garbe J.R."/>
            <person name="Macchietto M.G."/>
            <person name="Kania S.A."/>
            <person name="Gerhold R.W."/>
            <person name="Richards J.E."/>
            <person name="Wolf T.M."/>
        </authorList>
    </citation>
    <scope>NUCLEOTIDE SEQUENCE</scope>
    <source>
        <strain evidence="1">MNPRO001-30</strain>
        <tissue evidence="1">Meninges</tissue>
    </source>
</reference>
<dbReference type="Proteomes" id="UP001196413">
    <property type="component" value="Unassembled WGS sequence"/>
</dbReference>
<accession>A0AAD5MCG2</accession>
<gene>
    <name evidence="1" type="ORF">KIN20_001352</name>
</gene>
<protein>
    <submittedName>
        <fullName evidence="1">Uncharacterized protein</fullName>
    </submittedName>
</protein>
<dbReference type="AlphaFoldDB" id="A0AAD5MCG2"/>
<evidence type="ECO:0000313" key="1">
    <source>
        <dbReference type="EMBL" id="KAJ1346537.1"/>
    </source>
</evidence>
<organism evidence="1 2">
    <name type="scientific">Parelaphostrongylus tenuis</name>
    <name type="common">Meningeal worm</name>
    <dbReference type="NCBI Taxonomy" id="148309"/>
    <lineage>
        <taxon>Eukaryota</taxon>
        <taxon>Metazoa</taxon>
        <taxon>Ecdysozoa</taxon>
        <taxon>Nematoda</taxon>
        <taxon>Chromadorea</taxon>
        <taxon>Rhabditida</taxon>
        <taxon>Rhabditina</taxon>
        <taxon>Rhabditomorpha</taxon>
        <taxon>Strongyloidea</taxon>
        <taxon>Metastrongylidae</taxon>
        <taxon>Parelaphostrongylus</taxon>
    </lineage>
</organism>
<evidence type="ECO:0000313" key="2">
    <source>
        <dbReference type="Proteomes" id="UP001196413"/>
    </source>
</evidence>
<keyword evidence="2" id="KW-1185">Reference proteome</keyword>
<comment type="caution">
    <text evidence="1">The sequence shown here is derived from an EMBL/GenBank/DDBJ whole genome shotgun (WGS) entry which is preliminary data.</text>
</comment>
<proteinExistence type="predicted"/>
<sequence>MKSTNLKKSTARKSAAVRWTRNASQFRNLDLEGKLRSGRPTKLNNENLTATLEDEPSSSACKLAAELCFSYNCANSSPPA</sequence>
<dbReference type="EMBL" id="JAHQIW010000188">
    <property type="protein sequence ID" value="KAJ1346537.1"/>
    <property type="molecule type" value="Genomic_DNA"/>
</dbReference>